<keyword evidence="2" id="KW-1185">Reference proteome</keyword>
<name>A0A8H6AF86_PETAA</name>
<dbReference type="EMBL" id="SPNV01000004">
    <property type="protein sequence ID" value="KAF5866829.1"/>
    <property type="molecule type" value="Genomic_DNA"/>
</dbReference>
<dbReference type="Proteomes" id="UP000541154">
    <property type="component" value="Unassembled WGS sequence"/>
</dbReference>
<evidence type="ECO:0000313" key="1">
    <source>
        <dbReference type="EMBL" id="KAF5866829.1"/>
    </source>
</evidence>
<dbReference type="AlphaFoldDB" id="A0A8H6AF86"/>
<organism evidence="1 2">
    <name type="scientific">Petromyces alliaceus</name>
    <name type="common">Aspergillus alliaceus</name>
    <dbReference type="NCBI Taxonomy" id="209559"/>
    <lineage>
        <taxon>Eukaryota</taxon>
        <taxon>Fungi</taxon>
        <taxon>Dikarya</taxon>
        <taxon>Ascomycota</taxon>
        <taxon>Pezizomycotina</taxon>
        <taxon>Eurotiomycetes</taxon>
        <taxon>Eurotiomycetidae</taxon>
        <taxon>Eurotiales</taxon>
        <taxon>Aspergillaceae</taxon>
        <taxon>Aspergillus</taxon>
        <taxon>Aspergillus subgen. Circumdati</taxon>
    </lineage>
</organism>
<evidence type="ECO:0000313" key="2">
    <source>
        <dbReference type="Proteomes" id="UP000541154"/>
    </source>
</evidence>
<sequence length="119" mass="12813">MLVISLPQRFQTVNSLSALHAGVRLLPHVTLAPIGSLSSNIIFMRRPVLLFLVAGAGFQLVGLALLDSESVSTTLVTIRPPSVSSREIQPRRRGDDLSFRPIGGAIGLSIKFFPAQQLP</sequence>
<proteinExistence type="predicted"/>
<reference evidence="1 2" key="1">
    <citation type="submission" date="2019-04" db="EMBL/GenBank/DDBJ databases">
        <title>Aspergillus burnettii sp. nov., novel species from soil in southeast Queensland.</title>
        <authorList>
            <person name="Gilchrist C.L.M."/>
            <person name="Pitt J.I."/>
            <person name="Lange L."/>
            <person name="Lacey H.J."/>
            <person name="Vuong D."/>
            <person name="Midgley D.J."/>
            <person name="Greenfield P."/>
            <person name="Bradbury M."/>
            <person name="Lacey E."/>
            <person name="Busk P.K."/>
            <person name="Pilgaard B."/>
            <person name="Chooi Y.H."/>
            <person name="Piggott A.M."/>
        </authorList>
    </citation>
    <scope>NUCLEOTIDE SEQUENCE [LARGE SCALE GENOMIC DNA]</scope>
    <source>
        <strain evidence="1 2">FRR 5400</strain>
    </source>
</reference>
<protein>
    <submittedName>
        <fullName evidence="1">Uncharacterized protein</fullName>
    </submittedName>
</protein>
<gene>
    <name evidence="1" type="ORF">ETB97_008633</name>
</gene>
<comment type="caution">
    <text evidence="1">The sequence shown here is derived from an EMBL/GenBank/DDBJ whole genome shotgun (WGS) entry which is preliminary data.</text>
</comment>
<accession>A0A8H6AF86</accession>